<dbReference type="InterPro" id="IPR036162">
    <property type="entry name" value="Resolvase-like_N_sf"/>
</dbReference>
<name>A0ABZ1JUV1_9ACTN</name>
<feature type="domain" description="Resolvase/invertase-type recombinase catalytic" evidence="4">
    <location>
        <begin position="48"/>
        <end position="194"/>
    </location>
</feature>
<dbReference type="SUPFAM" id="SSF53041">
    <property type="entry name" value="Resolvase-like"/>
    <property type="match status" value="1"/>
</dbReference>
<dbReference type="SMART" id="SM00857">
    <property type="entry name" value="Resolvase"/>
    <property type="match status" value="1"/>
</dbReference>
<dbReference type="PANTHER" id="PTHR30461:SF2">
    <property type="entry name" value="SERINE RECOMBINASE PINE-RELATED"/>
    <property type="match status" value="1"/>
</dbReference>
<accession>A0ABZ1JUV1</accession>
<protein>
    <submittedName>
        <fullName evidence="5">Recombinase family protein</fullName>
    </submittedName>
</protein>
<dbReference type="PROSITE" id="PS51736">
    <property type="entry name" value="RECOMBINASES_3"/>
    <property type="match status" value="1"/>
</dbReference>
<evidence type="ECO:0000313" key="5">
    <source>
        <dbReference type="EMBL" id="WTP53505.1"/>
    </source>
</evidence>
<dbReference type="CDD" id="cd03768">
    <property type="entry name" value="SR_ResInv"/>
    <property type="match status" value="1"/>
</dbReference>
<evidence type="ECO:0000256" key="2">
    <source>
        <dbReference type="ARBA" id="ARBA00023172"/>
    </source>
</evidence>
<dbReference type="Gene3D" id="3.40.50.1390">
    <property type="entry name" value="Resolvase, N-terminal catalytic domain"/>
    <property type="match status" value="1"/>
</dbReference>
<gene>
    <name evidence="5" type="ORF">OG288_37400</name>
</gene>
<keyword evidence="6" id="KW-1185">Reference proteome</keyword>
<evidence type="ECO:0000256" key="1">
    <source>
        <dbReference type="ARBA" id="ARBA00023125"/>
    </source>
</evidence>
<feature type="region of interest" description="Disordered" evidence="3">
    <location>
        <begin position="1"/>
        <end position="37"/>
    </location>
</feature>
<keyword evidence="2" id="KW-0233">DNA recombination</keyword>
<dbReference type="InterPro" id="IPR006119">
    <property type="entry name" value="Resolv_N"/>
</dbReference>
<keyword evidence="1" id="KW-0238">DNA-binding</keyword>
<reference evidence="5" key="1">
    <citation type="submission" date="2022-10" db="EMBL/GenBank/DDBJ databases">
        <title>The complete genomes of actinobacterial strains from the NBC collection.</title>
        <authorList>
            <person name="Joergensen T.S."/>
            <person name="Alvarez Arevalo M."/>
            <person name="Sterndorff E.B."/>
            <person name="Faurdal D."/>
            <person name="Vuksanovic O."/>
            <person name="Mourched A.-S."/>
            <person name="Charusanti P."/>
            <person name="Shaw S."/>
            <person name="Blin K."/>
            <person name="Weber T."/>
        </authorList>
    </citation>
    <scope>NUCLEOTIDE SEQUENCE</scope>
    <source>
        <strain evidence="5">NBC_00189</strain>
    </source>
</reference>
<dbReference type="InterPro" id="IPR050639">
    <property type="entry name" value="SSR_resolvase"/>
</dbReference>
<dbReference type="Pfam" id="PF00239">
    <property type="entry name" value="Resolvase"/>
    <property type="match status" value="1"/>
</dbReference>
<dbReference type="EMBL" id="CP108133">
    <property type="protein sequence ID" value="WTP53505.1"/>
    <property type="molecule type" value="Genomic_DNA"/>
</dbReference>
<evidence type="ECO:0000256" key="3">
    <source>
        <dbReference type="SAM" id="MobiDB-lite"/>
    </source>
</evidence>
<evidence type="ECO:0000313" key="6">
    <source>
        <dbReference type="Proteomes" id="UP001432166"/>
    </source>
</evidence>
<dbReference type="RefSeq" id="WP_328939291.1">
    <property type="nucleotide sequence ID" value="NZ_CP108133.1"/>
</dbReference>
<dbReference type="Proteomes" id="UP001432166">
    <property type="component" value="Chromosome"/>
</dbReference>
<evidence type="ECO:0000259" key="4">
    <source>
        <dbReference type="PROSITE" id="PS51736"/>
    </source>
</evidence>
<organism evidence="5 6">
    <name type="scientific">Streptomyces tauricus</name>
    <dbReference type="NCBI Taxonomy" id="68274"/>
    <lineage>
        <taxon>Bacteria</taxon>
        <taxon>Bacillati</taxon>
        <taxon>Actinomycetota</taxon>
        <taxon>Actinomycetes</taxon>
        <taxon>Kitasatosporales</taxon>
        <taxon>Streptomycetaceae</taxon>
        <taxon>Streptomyces</taxon>
        <taxon>Streptomyces aurantiacus group</taxon>
    </lineage>
</organism>
<sequence length="280" mass="30586">MKRSVTPGDADDVERHPCPRCTAAPGSPWRPGTPVPLALAPDTPTADIRIGYARCSTLTQELQSQLDALAKHGIERDKVFSEKIGSRVRVRPQFEAALALARQIKAHAPHCWVIFTVYEMKRLGRDAAELTALADHLTAHGLVLEMLAGPLPGMYDPSGPGRLLFAFFAAMAETERENIRESTLEGLDAAARKGKHGGRPPVITEDMLYTVLRRRANGESVEQVQPGLIIPTGKRKSQAPSVASIYRALAEHEKTQVYPEAVHAAHADFAALQQRDRSPV</sequence>
<proteinExistence type="predicted"/>
<dbReference type="PANTHER" id="PTHR30461">
    <property type="entry name" value="DNA-INVERTASE FROM LAMBDOID PROPHAGE"/>
    <property type="match status" value="1"/>
</dbReference>